<feature type="domain" description="Mon2 C-terminal" evidence="6">
    <location>
        <begin position="1111"/>
        <end position="1304"/>
    </location>
</feature>
<evidence type="ECO:0000313" key="8">
    <source>
        <dbReference type="EMBL" id="KAE9404228.1"/>
    </source>
</evidence>
<evidence type="ECO:0000313" key="9">
    <source>
        <dbReference type="Proteomes" id="UP000799118"/>
    </source>
</evidence>
<feature type="region of interest" description="Disordered" evidence="4">
    <location>
        <begin position="733"/>
        <end position="776"/>
    </location>
</feature>
<feature type="domain" description="Mon2/Sec7/BIG1-like dimerisation and cyclophilin-binding" evidence="7">
    <location>
        <begin position="4"/>
        <end position="175"/>
    </location>
</feature>
<dbReference type="InterPro" id="IPR016024">
    <property type="entry name" value="ARM-type_fold"/>
</dbReference>
<keyword evidence="2" id="KW-0813">Transport</keyword>
<evidence type="ECO:0000256" key="1">
    <source>
        <dbReference type="ARBA" id="ARBA00008144"/>
    </source>
</evidence>
<feature type="region of interest" description="Disordered" evidence="4">
    <location>
        <begin position="180"/>
        <end position="211"/>
    </location>
</feature>
<feature type="compositionally biased region" description="Polar residues" evidence="4">
    <location>
        <begin position="1808"/>
        <end position="1817"/>
    </location>
</feature>
<feature type="domain" description="Mon2/Sec7/BIG1-like HUS" evidence="5">
    <location>
        <begin position="216"/>
        <end position="391"/>
    </location>
</feature>
<evidence type="ECO:0000256" key="3">
    <source>
        <dbReference type="ARBA" id="ARBA00022927"/>
    </source>
</evidence>
<comment type="similarity">
    <text evidence="1">Belongs to the MON2 family.</text>
</comment>
<evidence type="ECO:0000256" key="4">
    <source>
        <dbReference type="SAM" id="MobiDB-lite"/>
    </source>
</evidence>
<feature type="compositionally biased region" description="Low complexity" evidence="4">
    <location>
        <begin position="733"/>
        <end position="755"/>
    </location>
</feature>
<gene>
    <name evidence="8" type="ORF">BT96DRAFT_916991</name>
</gene>
<keyword evidence="3" id="KW-0653">Protein transport</keyword>
<evidence type="ECO:0000256" key="2">
    <source>
        <dbReference type="ARBA" id="ARBA00022448"/>
    </source>
</evidence>
<dbReference type="PANTHER" id="PTHR10663:SF333">
    <property type="entry name" value="PROTEIN MON2 HOMOLOG"/>
    <property type="match status" value="1"/>
</dbReference>
<dbReference type="PANTHER" id="PTHR10663">
    <property type="entry name" value="GUANYL-NUCLEOTIDE EXCHANGE FACTOR"/>
    <property type="match status" value="1"/>
</dbReference>
<reference evidence="8" key="1">
    <citation type="journal article" date="2019" name="Environ. Microbiol.">
        <title>Fungal ecological strategies reflected in gene transcription - a case study of two litter decomposers.</title>
        <authorList>
            <person name="Barbi F."/>
            <person name="Kohler A."/>
            <person name="Barry K."/>
            <person name="Baskaran P."/>
            <person name="Daum C."/>
            <person name="Fauchery L."/>
            <person name="Ihrmark K."/>
            <person name="Kuo A."/>
            <person name="LaButti K."/>
            <person name="Lipzen A."/>
            <person name="Morin E."/>
            <person name="Grigoriev I.V."/>
            <person name="Henrissat B."/>
            <person name="Lindahl B."/>
            <person name="Martin F."/>
        </authorList>
    </citation>
    <scope>NUCLEOTIDE SEQUENCE</scope>
    <source>
        <strain evidence="8">JB14</strain>
    </source>
</reference>
<feature type="domain" description="Mon2 C-terminal" evidence="6">
    <location>
        <begin position="1435"/>
        <end position="1720"/>
    </location>
</feature>
<evidence type="ECO:0000259" key="5">
    <source>
        <dbReference type="Pfam" id="PF12783"/>
    </source>
</evidence>
<keyword evidence="9" id="KW-1185">Reference proteome</keyword>
<dbReference type="GO" id="GO:0005794">
    <property type="term" value="C:Golgi apparatus"/>
    <property type="evidence" value="ECO:0007669"/>
    <property type="project" value="UniProtKB-ARBA"/>
</dbReference>
<accession>A0A6A4I478</accession>
<organism evidence="8 9">
    <name type="scientific">Gymnopus androsaceus JB14</name>
    <dbReference type="NCBI Taxonomy" id="1447944"/>
    <lineage>
        <taxon>Eukaryota</taxon>
        <taxon>Fungi</taxon>
        <taxon>Dikarya</taxon>
        <taxon>Basidiomycota</taxon>
        <taxon>Agaricomycotina</taxon>
        <taxon>Agaricomycetes</taxon>
        <taxon>Agaricomycetidae</taxon>
        <taxon>Agaricales</taxon>
        <taxon>Marasmiineae</taxon>
        <taxon>Omphalotaceae</taxon>
        <taxon>Gymnopus</taxon>
    </lineage>
</organism>
<dbReference type="Proteomes" id="UP000799118">
    <property type="component" value="Unassembled WGS sequence"/>
</dbReference>
<dbReference type="Pfam" id="PF16206">
    <property type="entry name" value="Mon2_C"/>
    <property type="match status" value="2"/>
</dbReference>
<dbReference type="EMBL" id="ML769418">
    <property type="protein sequence ID" value="KAE9404228.1"/>
    <property type="molecule type" value="Genomic_DNA"/>
</dbReference>
<proteinExistence type="inferred from homology"/>
<evidence type="ECO:0008006" key="10">
    <source>
        <dbReference type="Google" id="ProtNLM"/>
    </source>
</evidence>
<dbReference type="Pfam" id="PF12783">
    <property type="entry name" value="Sec7-like_HUS"/>
    <property type="match status" value="1"/>
</dbReference>
<evidence type="ECO:0000259" key="6">
    <source>
        <dbReference type="Pfam" id="PF16206"/>
    </source>
</evidence>
<sequence length="1857" mass="202029">MSSLAFLVTELQSLSSETRRKHPEIREAAEKSLAILRASPEQANISLASDGPQSTELLKPIFMGCATKSPKVVAISLGSLQRLISLKAVPKSTVPDIIRTMGDAMSQGVDIQLKILQTLLGLITNFLEVHDALLGDALLLCFKLQESRIAVVSSTAAATLRQLVMVVMDKMVDEDRRNADADADNQLTPTESSRNASAPAQVTLPDGSTTRLGPSAKDAYSVFEDLCLLANSEKPNFLKLEFLHKTFALELIESVLTNYHALFRKHISLILLLQNHLCPLLLKALSDRPAFPLTLRCTRVVFLLLKQFSFELQTEAEVFLMLLIRIITDDNTVPVDGGGSAANETSGHGHGSRPQWMRVLAMEIMRGLCSDAELMRNVWDRYDAQNAGSNVFSTLVSALKRLVTEKPALLGVGSQMSGVGVSSNDSHSHYGMSPSASGSGYGLDVGGMAGMVATAASATVSNVVGMMGSNAGLSLQGSTMKLQCIDQLDKADSPPIPESYIYLLAVQCLVSLCEGFATFSAPLYNTIIIQKPRAAGEAPVRAPPALDFSTLPPDEPSTKHLRIVRDIIESGWPALLAALSFVIATNLSDELFVDVLASYQAMTNVSGMLGLTTPRDAFFTSLAKFSVPTRVVSSLDSYSDPQTPRSATASLSENLGLSLSGSSGPIYPPGLSERNLACLKVLISSAMFLAGSLGESWFGILEVLQNADYVLTSKGVGGGFGGGWVWRSKRGAFSPSGSGSVPSRSMSMSMSASGSGSTGQGQGPSSASVSGSSQSTARHPLLTDLDTDTMQNVMQRLFDASKNLEDAAFKDFIDALCKLSAEMIGMQTEGGESLEVIAENGSMEELSGRLPSRRRVSGIHLPRTLRTGDFGINKLGGVVSLNIHRLIYRPPEIAWTTTTSHLLSVIRLPVAPPPIRIQAARVLDEILITVPRNLSSAGELQAQVQQRVLEVLSQQVMPNYTYSANTVTTNFVGTTVELRRMGLETLHDILQASGHTLVSVCRPPAPTRSVSMDDMASPSASPTLRVKPLPLGLGLGVPSEKSYTTLVKIAFQSLNLVCDSISELSPEHLRLCISTLGQFGRQANTNIALTAAASLLWSVSDAIQAKRKDAEKEPEYSALWMFLLLEVLGLCTDDRPEVRDGAIQTLFRTMQLYGATLSLQTWDECIWKVAFPLIDSLSSEIHRRAGLSESLDMGEEETSGNGEQAWDESKILAFHSIGSIFHDFLSPKLIHLESFSKAWDIFVTRIQDSVILDNRLISTPALRCLEKAVKASSASVFDVKDKVTEMKERVWDAIDSVGSAILRRNGSQTQSPSTESLPKPFTQESLVAFVDVIQCTRSLSRALDGVEWSLDRLTRLMIILKGVLTYPNSPDYRPDIDALPPVQTVVMTTIGGIDLSAPGAPSLILRDLSEFATLPFLAAFDVPPDPKSQTPPRRITYIALAKKTMPKLVELCLQFKDRKELYTEGTLEAVLSAYSIPVKLKYDCPAPSKHGKDSPLWKTATTCFLRIVKECSPQVIAFDEELSDERVEGIWRQVIDVFRGGILADCSTAESFPLDVQEEEENFDLSLIAALEIDVVPHLGTRRIPDSVLTQLAKVLAQGSQLYDSVHSPYTPEDDSGRGSTDYIRLDVDRHRLHGSTDSGISLPRERFSYWCFDLLFLICSDTTKDQENSRKRLAALSLPALLNRCQTTMVRYVADEALRGNLPFPRAREDELLYVLRKLRELRLWPGSLWAALSDDPAKYCLEQPPLGLLTSSQDSDASTAQSSTALISDAVKRSPVGHLFKFYTLLCEIASVPRRTPEAWVHVRPTSTASSLASQHSEDRDSKVNGTGDPHLEHLDARMLARECLKTVGAEMGVS</sequence>
<dbReference type="GO" id="GO:0015031">
    <property type="term" value="P:protein transport"/>
    <property type="evidence" value="ECO:0007669"/>
    <property type="project" value="UniProtKB-KW"/>
</dbReference>
<dbReference type="Pfam" id="PF16213">
    <property type="entry name" value="DCB"/>
    <property type="match status" value="1"/>
</dbReference>
<dbReference type="InterPro" id="IPR032629">
    <property type="entry name" value="DCB_dom"/>
</dbReference>
<protein>
    <recommendedName>
        <fullName evidence="10">Protein MON2 homolog</fullName>
    </recommendedName>
</protein>
<name>A0A6A4I478_9AGAR</name>
<feature type="compositionally biased region" description="Low complexity" evidence="4">
    <location>
        <begin position="763"/>
        <end position="775"/>
    </location>
</feature>
<feature type="region of interest" description="Disordered" evidence="4">
    <location>
        <begin position="1808"/>
        <end position="1833"/>
    </location>
</feature>
<evidence type="ECO:0000259" key="7">
    <source>
        <dbReference type="Pfam" id="PF16213"/>
    </source>
</evidence>
<dbReference type="InterPro" id="IPR032691">
    <property type="entry name" value="Mon2/Sec7/BIG1-like_HUS"/>
</dbReference>
<dbReference type="OrthoDB" id="294853at2759"/>
<dbReference type="InterPro" id="IPR032817">
    <property type="entry name" value="Mon2_C"/>
</dbReference>
<dbReference type="SUPFAM" id="SSF48371">
    <property type="entry name" value="ARM repeat"/>
    <property type="match status" value="2"/>
</dbReference>
<feature type="compositionally biased region" description="Polar residues" evidence="4">
    <location>
        <begin position="186"/>
        <end position="211"/>
    </location>
</feature>